<comment type="caution">
    <text evidence="12">Lacks conserved residue(s) required for the propagation of feature annotation.</text>
</comment>
<keyword evidence="9 14" id="KW-0129">CBS domain</keyword>
<evidence type="ECO:0000256" key="2">
    <source>
        <dbReference type="ARBA" id="ARBA00022723"/>
    </source>
</evidence>
<evidence type="ECO:0000256" key="10">
    <source>
        <dbReference type="ARBA" id="ARBA00024330"/>
    </source>
</evidence>
<evidence type="ECO:0000259" key="16">
    <source>
        <dbReference type="PROSITE" id="PS51371"/>
    </source>
</evidence>
<feature type="domain" description="CBS" evidence="16">
    <location>
        <begin position="114"/>
        <end position="175"/>
    </location>
</feature>
<reference evidence="17" key="2">
    <citation type="submission" date="2025-09" db="UniProtKB">
        <authorList>
            <consortium name="Ensembl"/>
        </authorList>
    </citation>
    <scope>IDENTIFICATION</scope>
</reference>
<evidence type="ECO:0000313" key="17">
    <source>
        <dbReference type="Ensembl" id="ENSGMOP00000067833.1"/>
    </source>
</evidence>
<gene>
    <name evidence="12" type="primary">IMPDH</name>
</gene>
<dbReference type="Gene3D" id="3.20.20.70">
    <property type="entry name" value="Aldolase class I"/>
    <property type="match status" value="1"/>
</dbReference>
<feature type="binding site" evidence="12">
    <location>
        <position position="484"/>
    </location>
    <ligand>
        <name>K(+)</name>
        <dbReference type="ChEBI" id="CHEBI:29103"/>
        <note>ligand shared between two tetrameric partners</note>
    </ligand>
</feature>
<dbReference type="GO" id="GO:0006177">
    <property type="term" value="P:GMP biosynthetic process"/>
    <property type="evidence" value="ECO:0007669"/>
    <property type="project" value="UniProtKB-UniRule"/>
</dbReference>
<dbReference type="Pfam" id="PF00478">
    <property type="entry name" value="IMPDH"/>
    <property type="match status" value="2"/>
</dbReference>
<comment type="activity regulation">
    <text evidence="12">Mycophenolic acid (MPA) is a non-competitive inhibitor that prevents formation of the closed enzyme conformation by binding to the same site as the amobile flap. In contrast, mizoribine monophosphate (MZP) is a competitive inhibitor that induces the closed conformation. MPA is a potent inhibitor of mammalian IMPDHs but a poor inhibitor of the bacterial enzymes. MZP is a more potent inhibitor of bacterial IMPDH.</text>
</comment>
<comment type="cofactor">
    <cofactor evidence="12">
        <name>K(+)</name>
        <dbReference type="ChEBI" id="CHEBI:29103"/>
    </cofactor>
</comment>
<name>A0A8C5FX12_GADMO</name>
<dbReference type="CDD" id="cd00381">
    <property type="entry name" value="IMPDH"/>
    <property type="match status" value="1"/>
</dbReference>
<evidence type="ECO:0000256" key="1">
    <source>
        <dbReference type="ARBA" id="ARBA00022490"/>
    </source>
</evidence>
<dbReference type="GeneTree" id="ENSGT00940000154156"/>
<keyword evidence="8 12" id="KW-0520">NAD</keyword>
<protein>
    <recommendedName>
        <fullName evidence="12">Inosine-5'-monophosphate dehydrogenase</fullName>
        <shortName evidence="12">IMP dehydrogenase</shortName>
        <shortName evidence="12">IMPD</shortName>
        <shortName evidence="12">IMPDH</shortName>
        <ecNumber evidence="12">1.1.1.205</ecNumber>
    </recommendedName>
</protein>
<evidence type="ECO:0000256" key="9">
    <source>
        <dbReference type="ARBA" id="ARBA00023122"/>
    </source>
</evidence>
<dbReference type="PANTHER" id="PTHR11911">
    <property type="entry name" value="INOSINE-5-MONOPHOSPHATE DEHYDROGENASE RELATED"/>
    <property type="match status" value="1"/>
</dbReference>
<comment type="subcellular location">
    <subcellularLocation>
        <location evidence="12">Cytoplasm</location>
    </subcellularLocation>
    <subcellularLocation>
        <location evidence="12">Nucleus</location>
    </subcellularLocation>
</comment>
<evidence type="ECO:0000256" key="3">
    <source>
        <dbReference type="ARBA" id="ARBA00022737"/>
    </source>
</evidence>
<dbReference type="InterPro" id="IPR000644">
    <property type="entry name" value="CBS_dom"/>
</dbReference>
<accession>A0A8C5FX12</accession>
<dbReference type="SUPFAM" id="SSF51412">
    <property type="entry name" value="Inosine monophosphate dehydrogenase (IMPDH)"/>
    <property type="match status" value="2"/>
</dbReference>
<dbReference type="Pfam" id="PF00571">
    <property type="entry name" value="CBS"/>
    <property type="match status" value="2"/>
</dbReference>
<keyword evidence="6 12" id="KW-0630">Potassium</keyword>
<keyword evidence="3" id="KW-0677">Repeat</keyword>
<dbReference type="EC" id="1.1.1.205" evidence="12"/>
<dbReference type="PANTHER" id="PTHR11911:SF129">
    <property type="entry name" value="INOSINE-5'-MONOPHOSPHATE DEHYDROGENASE 1B"/>
    <property type="match status" value="1"/>
</dbReference>
<dbReference type="UniPathway" id="UPA00601">
    <property type="reaction ID" value="UER00295"/>
</dbReference>
<dbReference type="AlphaFoldDB" id="A0A8C5FX12"/>
<comment type="catalytic activity">
    <reaction evidence="11 12">
        <text>IMP + NAD(+) + H2O = XMP + NADH + H(+)</text>
        <dbReference type="Rhea" id="RHEA:11708"/>
        <dbReference type="ChEBI" id="CHEBI:15377"/>
        <dbReference type="ChEBI" id="CHEBI:15378"/>
        <dbReference type="ChEBI" id="CHEBI:57464"/>
        <dbReference type="ChEBI" id="CHEBI:57540"/>
        <dbReference type="ChEBI" id="CHEBI:57945"/>
        <dbReference type="ChEBI" id="CHEBI:58053"/>
        <dbReference type="EC" id="1.1.1.205"/>
    </reaction>
</comment>
<feature type="domain" description="CBS" evidence="16">
    <location>
        <begin position="179"/>
        <end position="237"/>
    </location>
</feature>
<feature type="binding site" evidence="12">
    <location>
        <position position="429"/>
    </location>
    <ligand>
        <name>IMP</name>
        <dbReference type="ChEBI" id="CHEBI:58053"/>
    </ligand>
</feature>
<dbReference type="Proteomes" id="UP000694546">
    <property type="component" value="Chromosome 19"/>
</dbReference>
<dbReference type="PIRSF" id="PIRSF000130">
    <property type="entry name" value="IMPDH"/>
    <property type="match status" value="1"/>
</dbReference>
<dbReference type="FunFam" id="3.20.20.70:FF:000007">
    <property type="entry name" value="Chromosome 19 SCAF14664, whole genome shotgun sequence"/>
    <property type="match status" value="1"/>
</dbReference>
<comment type="pathway">
    <text evidence="10 12">Purine metabolism; XMP biosynthesis via de novo pathway; XMP from IMP: step 1/1.</text>
</comment>
<dbReference type="InterPro" id="IPR013785">
    <property type="entry name" value="Aldolase_TIM"/>
</dbReference>
<organism evidence="17 18">
    <name type="scientific">Gadus morhua</name>
    <name type="common">Atlantic cod</name>
    <dbReference type="NCBI Taxonomy" id="8049"/>
    <lineage>
        <taxon>Eukaryota</taxon>
        <taxon>Metazoa</taxon>
        <taxon>Chordata</taxon>
        <taxon>Craniata</taxon>
        <taxon>Vertebrata</taxon>
        <taxon>Euteleostomi</taxon>
        <taxon>Actinopterygii</taxon>
        <taxon>Neopterygii</taxon>
        <taxon>Teleostei</taxon>
        <taxon>Neoteleostei</taxon>
        <taxon>Acanthomorphata</taxon>
        <taxon>Zeiogadaria</taxon>
        <taxon>Gadariae</taxon>
        <taxon>Gadiformes</taxon>
        <taxon>Gadoidei</taxon>
        <taxon>Gadidae</taxon>
        <taxon>Gadus</taxon>
    </lineage>
</organism>
<proteinExistence type="inferred from homology"/>
<comment type="similarity">
    <text evidence="12 15">Belongs to the IMPDH/GMPR family.</text>
</comment>
<dbReference type="GO" id="GO:0005634">
    <property type="term" value="C:nucleus"/>
    <property type="evidence" value="ECO:0007669"/>
    <property type="project" value="UniProtKB-SubCell"/>
</dbReference>
<evidence type="ECO:0000256" key="13">
    <source>
        <dbReference type="PIRSR" id="PIRSR000130-3"/>
    </source>
</evidence>
<keyword evidence="2 12" id="KW-0479">Metal-binding</keyword>
<evidence type="ECO:0000256" key="5">
    <source>
        <dbReference type="ARBA" id="ARBA00022755"/>
    </source>
</evidence>
<dbReference type="GO" id="GO:0006183">
    <property type="term" value="P:GTP biosynthetic process"/>
    <property type="evidence" value="ECO:0007669"/>
    <property type="project" value="TreeGrafter"/>
</dbReference>
<keyword evidence="4 12" id="KW-0332">GMP biosynthesis</keyword>
<dbReference type="InterPro" id="IPR001093">
    <property type="entry name" value="IMP_DH_GMPRt"/>
</dbReference>
<evidence type="ECO:0000256" key="14">
    <source>
        <dbReference type="PROSITE-ProRule" id="PRU00703"/>
    </source>
</evidence>
<feature type="binding site" evidence="12">
    <location>
        <begin position="352"/>
        <end position="354"/>
    </location>
    <ligand>
        <name>IMP</name>
        <dbReference type="ChEBI" id="CHEBI:58053"/>
    </ligand>
</feature>
<evidence type="ECO:0000256" key="7">
    <source>
        <dbReference type="ARBA" id="ARBA00023002"/>
    </source>
</evidence>
<feature type="binding site" evidence="12">
    <location>
        <begin position="375"/>
        <end position="376"/>
    </location>
    <ligand>
        <name>IMP</name>
        <dbReference type="ChEBI" id="CHEBI:58053"/>
    </ligand>
</feature>
<evidence type="ECO:0000256" key="12">
    <source>
        <dbReference type="HAMAP-Rule" id="MF_03156"/>
    </source>
</evidence>
<dbReference type="GO" id="GO:0000166">
    <property type="term" value="F:nucleotide binding"/>
    <property type="evidence" value="ECO:0007669"/>
    <property type="project" value="UniProtKB-UniRule"/>
</dbReference>
<evidence type="ECO:0000313" key="18">
    <source>
        <dbReference type="Proteomes" id="UP000694546"/>
    </source>
</evidence>
<evidence type="ECO:0000256" key="4">
    <source>
        <dbReference type="ARBA" id="ARBA00022749"/>
    </source>
</evidence>
<evidence type="ECO:0000256" key="15">
    <source>
        <dbReference type="RuleBase" id="RU003927"/>
    </source>
</evidence>
<keyword evidence="12" id="KW-0539">Nucleus</keyword>
<keyword evidence="1 12" id="KW-0963">Cytoplasm</keyword>
<dbReference type="GO" id="GO:0046872">
    <property type="term" value="F:metal ion binding"/>
    <property type="evidence" value="ECO:0007669"/>
    <property type="project" value="UniProtKB-UniRule"/>
</dbReference>
<evidence type="ECO:0000256" key="6">
    <source>
        <dbReference type="ARBA" id="ARBA00022958"/>
    </source>
</evidence>
<dbReference type="HAMAP" id="MF_01964">
    <property type="entry name" value="IMPDH"/>
    <property type="match status" value="1"/>
</dbReference>
<dbReference type="InterPro" id="IPR005990">
    <property type="entry name" value="IMP_DH"/>
</dbReference>
<feature type="binding site" evidence="12">
    <location>
        <begin position="399"/>
        <end position="403"/>
    </location>
    <ligand>
        <name>IMP</name>
        <dbReference type="ChEBI" id="CHEBI:58053"/>
    </ligand>
</feature>
<comment type="function">
    <text evidence="12">Catalyzes the conversion of inosine 5'-phosphate (IMP) to xanthosine 5'-phosphate (XMP), the first committed and rate-limiting step in the de novo synthesis of guanine nucleotides, and therefore plays an important role in the regulation of cell growth.</text>
</comment>
<reference evidence="17" key="1">
    <citation type="submission" date="2025-08" db="UniProtKB">
        <authorList>
            <consortium name="Ensembl"/>
        </authorList>
    </citation>
    <scope>IDENTIFICATION</scope>
</reference>
<comment type="subunit">
    <text evidence="12">Homotetramer.</text>
</comment>
<dbReference type="SMART" id="SM00116">
    <property type="entry name" value="CBS"/>
    <property type="match status" value="2"/>
</dbReference>
<evidence type="ECO:0000256" key="11">
    <source>
        <dbReference type="ARBA" id="ARBA00048028"/>
    </source>
</evidence>
<dbReference type="SMART" id="SM01240">
    <property type="entry name" value="IMPDH"/>
    <property type="match status" value="1"/>
</dbReference>
<evidence type="ECO:0000256" key="8">
    <source>
        <dbReference type="ARBA" id="ARBA00023027"/>
    </source>
</evidence>
<dbReference type="PROSITE" id="PS51371">
    <property type="entry name" value="CBS"/>
    <property type="match status" value="2"/>
</dbReference>
<dbReference type="GO" id="GO:0003938">
    <property type="term" value="F:IMP dehydrogenase activity"/>
    <property type="evidence" value="ECO:0007669"/>
    <property type="project" value="UniProtKB-UniRule"/>
</dbReference>
<dbReference type="Ensembl" id="ENSGMOT00000068270.1">
    <property type="protein sequence ID" value="ENSGMOP00000067833.1"/>
    <property type="gene ID" value="ENSGMOG00000000331.2"/>
</dbReference>
<feature type="binding site" evidence="12 13">
    <location>
        <begin position="274"/>
        <end position="276"/>
    </location>
    <ligand>
        <name>NAD(+)</name>
        <dbReference type="ChEBI" id="CHEBI:57540"/>
    </ligand>
</feature>
<dbReference type="NCBIfam" id="TIGR01302">
    <property type="entry name" value="IMP_dehydrog"/>
    <property type="match status" value="1"/>
</dbReference>
<sequence length="499" mass="53875">MADFLISGGTGYVPEDGLSAQQLFSIGDGLTYNDFLILPGFIDFTSDEVDLTSALTKKITLKTPLISSPMDTVTESAMAIAMALMGGIGIVHHNCTPEFQANEVRKAKRFEQGFITDPLVMSPKNTVGDVFEAKVRHGFSGIPVTETGKMGGKLVGIVTSRDIDFLTEKDHSRPLGEAMTKREELVVAPAAVTLKEANDILQRSKKGKLPIVNDSDELVAIIARTDLKKNRDYPLASKDSRKQLLCGAAIGTREDDKYRLDLLVQAGVDMVVLDSSQGNSVYQINMIHYIKQKYPDLQVVGGNVVTAAQAKNLIDAGVDALRNNTIKNMLLGTSVYKVAEYARRFGVPVIADGGIQTVGHVVKALSLGASTVMMGSLLAATSEAPGEYFFSDGVRLKKYRGMGSLDAMEKSTSSQKRYFSEGDKVKVAQGVSGSVQDKGSIHKFVPYLIAGIQHGCQDIGAKSLSVLRSMMYSGELKFEKRTMSAQVEGGVHGMHSLFI</sequence>
<feature type="active site" description="Proton acceptor" evidence="12">
    <location>
        <position position="417"/>
    </location>
</feature>
<keyword evidence="7 12" id="KW-0560">Oxidoreductase</keyword>
<dbReference type="GO" id="GO:0005737">
    <property type="term" value="C:cytoplasm"/>
    <property type="evidence" value="ECO:0007669"/>
    <property type="project" value="UniProtKB-SubCell"/>
</dbReference>
<dbReference type="CDD" id="cd04601">
    <property type="entry name" value="CBS_pair_IMPDH"/>
    <property type="match status" value="1"/>
</dbReference>
<keyword evidence="5 12" id="KW-0658">Purine biosynthesis</keyword>
<keyword evidence="18" id="KW-1185">Reference proteome</keyword>